<feature type="domain" description="HTH iclR-type" evidence="5">
    <location>
        <begin position="25"/>
        <end position="87"/>
    </location>
</feature>
<keyword evidence="1" id="KW-0805">Transcription regulation</keyword>
<protein>
    <submittedName>
        <fullName evidence="7">IclR family transcriptional regulator</fullName>
    </submittedName>
</protein>
<dbReference type="PANTHER" id="PTHR30136">
    <property type="entry name" value="HELIX-TURN-HELIX TRANSCRIPTIONAL REGULATOR, ICLR FAMILY"/>
    <property type="match status" value="1"/>
</dbReference>
<dbReference type="PROSITE" id="PS51078">
    <property type="entry name" value="ICLR_ED"/>
    <property type="match status" value="1"/>
</dbReference>
<name>A0ABX8ABA0_9BRAD</name>
<dbReference type="Pfam" id="PF01614">
    <property type="entry name" value="IclR_C"/>
    <property type="match status" value="1"/>
</dbReference>
<dbReference type="Proteomes" id="UP000682843">
    <property type="component" value="Chromosome"/>
</dbReference>
<reference evidence="7 8" key="1">
    <citation type="submission" date="2019-02" db="EMBL/GenBank/DDBJ databases">
        <title>Emended description of the genus Rhodopseudomonas and description of Rhodopseudomonas albus sp. nov., a non-phototrophic, heavy-metal-tolerant bacterium isolated from garden soil.</title>
        <authorList>
            <person name="Bao Z."/>
            <person name="Cao W.W."/>
            <person name="Sato Y."/>
            <person name="Nishizawa T."/>
            <person name="Zhao J."/>
            <person name="Guo Y."/>
            <person name="Ohta H."/>
        </authorList>
    </citation>
    <scope>NUCLEOTIDE SEQUENCE [LARGE SCALE GENOMIC DNA]</scope>
    <source>
        <strain evidence="7 8">SK50-23</strain>
    </source>
</reference>
<dbReference type="Gene3D" id="1.10.10.10">
    <property type="entry name" value="Winged helix-like DNA-binding domain superfamily/Winged helix DNA-binding domain"/>
    <property type="match status" value="1"/>
</dbReference>
<dbReference type="RefSeq" id="WP_211913147.1">
    <property type="nucleotide sequence ID" value="NZ_CP036498.1"/>
</dbReference>
<evidence type="ECO:0000313" key="8">
    <source>
        <dbReference type="Proteomes" id="UP000682843"/>
    </source>
</evidence>
<dbReference type="PANTHER" id="PTHR30136:SF33">
    <property type="entry name" value="TRANSCRIPTIONAL REGULATORY PROTEIN"/>
    <property type="match status" value="1"/>
</dbReference>
<sequence>MGRRSERLTKQGMLASDQTGEGDVIQVVSRAFDILRCFEGHDARLGNLEISKRCGLPRSTVSRLTHTLTRMGQLAYLPGDQKYRIGSSAVAMSTSMTRGLQVRNLIRMRLQEVADQIPGTIGFTIPDRHHMVYLEYARADHALGLHSTTGSRIAMGRTAAGHAYLAALDEDVGNALIKDMSRDMPDEANILRSRIEANRQSLRDHGYVIASGMFSPHITGIGVPIWSPHYQTYVVVVIGVLSAMYDDERMASEIGPIIRQLSETISVMIQNADSGLTAAAVSSAPSAPTIHKKMLPEGMNELEAGTRRPGPARSLRAGDGRR</sequence>
<evidence type="ECO:0000256" key="2">
    <source>
        <dbReference type="ARBA" id="ARBA00023125"/>
    </source>
</evidence>
<dbReference type="InterPro" id="IPR005471">
    <property type="entry name" value="Tscrpt_reg_IclR_N"/>
</dbReference>
<dbReference type="SUPFAM" id="SSF55781">
    <property type="entry name" value="GAF domain-like"/>
    <property type="match status" value="1"/>
</dbReference>
<dbReference type="SMART" id="SM00346">
    <property type="entry name" value="HTH_ICLR"/>
    <property type="match status" value="1"/>
</dbReference>
<evidence type="ECO:0000256" key="1">
    <source>
        <dbReference type="ARBA" id="ARBA00023015"/>
    </source>
</evidence>
<dbReference type="SUPFAM" id="SSF46785">
    <property type="entry name" value="Winged helix' DNA-binding domain"/>
    <property type="match status" value="1"/>
</dbReference>
<dbReference type="InterPro" id="IPR014757">
    <property type="entry name" value="Tscrpt_reg_IclR_C"/>
</dbReference>
<dbReference type="InterPro" id="IPR029016">
    <property type="entry name" value="GAF-like_dom_sf"/>
</dbReference>
<dbReference type="Pfam" id="PF09339">
    <property type="entry name" value="HTH_IclR"/>
    <property type="match status" value="1"/>
</dbReference>
<dbReference type="EMBL" id="CP036498">
    <property type="protein sequence ID" value="QUS39600.1"/>
    <property type="molecule type" value="Genomic_DNA"/>
</dbReference>
<evidence type="ECO:0000256" key="3">
    <source>
        <dbReference type="ARBA" id="ARBA00023163"/>
    </source>
</evidence>
<gene>
    <name evidence="7" type="ORF">RPMA_12690</name>
</gene>
<evidence type="ECO:0000259" key="5">
    <source>
        <dbReference type="PROSITE" id="PS51077"/>
    </source>
</evidence>
<keyword evidence="3" id="KW-0804">Transcription</keyword>
<evidence type="ECO:0000259" key="6">
    <source>
        <dbReference type="PROSITE" id="PS51078"/>
    </source>
</evidence>
<dbReference type="InterPro" id="IPR050707">
    <property type="entry name" value="HTH_MetabolicPath_Reg"/>
</dbReference>
<dbReference type="InterPro" id="IPR036390">
    <property type="entry name" value="WH_DNA-bd_sf"/>
</dbReference>
<evidence type="ECO:0000256" key="4">
    <source>
        <dbReference type="SAM" id="MobiDB-lite"/>
    </source>
</evidence>
<dbReference type="InterPro" id="IPR036388">
    <property type="entry name" value="WH-like_DNA-bd_sf"/>
</dbReference>
<accession>A0ABX8ABA0</accession>
<feature type="region of interest" description="Disordered" evidence="4">
    <location>
        <begin position="300"/>
        <end position="322"/>
    </location>
</feature>
<evidence type="ECO:0000313" key="7">
    <source>
        <dbReference type="EMBL" id="QUS39600.1"/>
    </source>
</evidence>
<keyword evidence="8" id="KW-1185">Reference proteome</keyword>
<dbReference type="PROSITE" id="PS51077">
    <property type="entry name" value="HTH_ICLR"/>
    <property type="match status" value="1"/>
</dbReference>
<proteinExistence type="predicted"/>
<dbReference type="Gene3D" id="3.30.450.40">
    <property type="match status" value="1"/>
</dbReference>
<feature type="domain" description="IclR-ED" evidence="6">
    <location>
        <begin position="88"/>
        <end position="271"/>
    </location>
</feature>
<organism evidence="7 8">
    <name type="scientific">Tardiphaga alba</name>
    <dbReference type="NCBI Taxonomy" id="340268"/>
    <lineage>
        <taxon>Bacteria</taxon>
        <taxon>Pseudomonadati</taxon>
        <taxon>Pseudomonadota</taxon>
        <taxon>Alphaproteobacteria</taxon>
        <taxon>Hyphomicrobiales</taxon>
        <taxon>Nitrobacteraceae</taxon>
        <taxon>Tardiphaga</taxon>
    </lineage>
</organism>
<keyword evidence="2" id="KW-0238">DNA-binding</keyword>